<proteinExistence type="predicted"/>
<evidence type="ECO:0000313" key="1">
    <source>
        <dbReference type="EMBL" id="SFL24090.1"/>
    </source>
</evidence>
<dbReference type="Proteomes" id="UP000198725">
    <property type="component" value="Unassembled WGS sequence"/>
</dbReference>
<protein>
    <submittedName>
        <fullName evidence="1">Uncharacterized protein</fullName>
    </submittedName>
</protein>
<reference evidence="2" key="1">
    <citation type="submission" date="2016-10" db="EMBL/GenBank/DDBJ databases">
        <authorList>
            <person name="Varghese N."/>
            <person name="Submissions S."/>
        </authorList>
    </citation>
    <scope>NUCLEOTIDE SEQUENCE [LARGE SCALE GENOMIC DNA]</scope>
    <source>
        <strain evidence="2">MO64</strain>
    </source>
</reference>
<accession>A0A1I4G3N7</accession>
<dbReference type="EMBL" id="FOSR01000021">
    <property type="protein sequence ID" value="SFL24090.1"/>
    <property type="molecule type" value="Genomic_DNA"/>
</dbReference>
<gene>
    <name evidence="1" type="ORF">SAMN05192579_12117</name>
</gene>
<dbReference type="AlphaFoldDB" id="A0A1I4G3N7"/>
<keyword evidence="2" id="KW-1185">Reference proteome</keyword>
<dbReference type="RefSeq" id="WP_139201780.1">
    <property type="nucleotide sequence ID" value="NZ_FOSR01000021.1"/>
</dbReference>
<name>A0A1I4G3N7_9GAMM</name>
<evidence type="ECO:0000313" key="2">
    <source>
        <dbReference type="Proteomes" id="UP000198725"/>
    </source>
</evidence>
<sequence>MNDRLNDQAVIQQSYEAVVDKLYGVFNAAYILALANHDDQGKTHAESAFSSGLLLARQARDRAIALLP</sequence>
<organism evidence="1 2">
    <name type="scientific">Rhodanobacter glycinis</name>
    <dbReference type="NCBI Taxonomy" id="582702"/>
    <lineage>
        <taxon>Bacteria</taxon>
        <taxon>Pseudomonadati</taxon>
        <taxon>Pseudomonadota</taxon>
        <taxon>Gammaproteobacteria</taxon>
        <taxon>Lysobacterales</taxon>
        <taxon>Rhodanobacteraceae</taxon>
        <taxon>Rhodanobacter</taxon>
    </lineage>
</organism>